<dbReference type="OrthoDB" id="2111604at2"/>
<sequence>MFSLSENHKKLILAFFIAVLLWTYASDQTSNIFNLGEEQAASFLINIETRNLPPDYEIESLSSNRVVVRLDYISYFTSVSKDDIRAFVDLSDVDPGDNLKIIEVNLPSGTRLMGTDPGYIIVKVRERNND</sequence>
<reference evidence="1 2" key="1">
    <citation type="submission" date="2010-11" db="EMBL/GenBank/DDBJ databases">
        <title>Complete sequence of Halanaerobium sp. sapolanicus.</title>
        <authorList>
            <consortium name="US DOE Joint Genome Institute"/>
            <person name="Lucas S."/>
            <person name="Copeland A."/>
            <person name="Lapidus A."/>
            <person name="Cheng J.-F."/>
            <person name="Bruce D."/>
            <person name="Goodwin L."/>
            <person name="Pitluck S."/>
            <person name="Davenport K."/>
            <person name="Detter J.C."/>
            <person name="Han C."/>
            <person name="Tapia R."/>
            <person name="Land M."/>
            <person name="Hauser L."/>
            <person name="Jeffries C."/>
            <person name="Kyrpides N."/>
            <person name="Ivanova N."/>
            <person name="Mikhailova N."/>
            <person name="Begemann M.B."/>
            <person name="Mormile M.R."/>
            <person name="Wall J.D."/>
            <person name="Elias D.A."/>
            <person name="Woyke T."/>
        </authorList>
    </citation>
    <scope>NUCLEOTIDE SEQUENCE [LARGE SCALE GENOMIC DNA]</scope>
    <source>
        <strain evidence="2">sapolanicus</strain>
    </source>
</reference>
<dbReference type="HOGENOM" id="CLU_1935102_0_0_9"/>
<keyword evidence="2" id="KW-1185">Reference proteome</keyword>
<name>E4RJ79_HALHG</name>
<proteinExistence type="predicted"/>
<dbReference type="STRING" id="656519.Halsa_1881"/>
<protein>
    <submittedName>
        <fullName evidence="1">Uncharacterized protein</fullName>
    </submittedName>
</protein>
<gene>
    <name evidence="1" type="ordered locus">Halsa_1881</name>
</gene>
<reference evidence="1 2" key="2">
    <citation type="journal article" date="2011" name="J. Bacteriol.">
        <title>Complete Genome Sequence of the Haloalkaliphilic, Hydrogen Producing Halanaerobium hydrogenoformans.</title>
        <authorList>
            <person name="Brown S.D."/>
            <person name="Begemann M.B."/>
            <person name="Mormile M.R."/>
            <person name="Wall J.D."/>
            <person name="Han C.S."/>
            <person name="Goodwin L.A."/>
            <person name="Pitluck S."/>
            <person name="Land M.L."/>
            <person name="Hauser L.J."/>
            <person name="Elias D.A."/>
        </authorList>
    </citation>
    <scope>NUCLEOTIDE SEQUENCE [LARGE SCALE GENOMIC DNA]</scope>
    <source>
        <strain evidence="2">sapolanicus</strain>
    </source>
</reference>
<organism evidence="1 2">
    <name type="scientific">Halanaerobium hydrogeniformans</name>
    <name type="common">Halanaerobium sp. (strain sapolanicus)</name>
    <dbReference type="NCBI Taxonomy" id="656519"/>
    <lineage>
        <taxon>Bacteria</taxon>
        <taxon>Bacillati</taxon>
        <taxon>Bacillota</taxon>
        <taxon>Clostridia</taxon>
        <taxon>Halanaerobiales</taxon>
        <taxon>Halanaerobiaceae</taxon>
        <taxon>Halanaerobium</taxon>
    </lineage>
</organism>
<dbReference type="RefSeq" id="WP_013406370.1">
    <property type="nucleotide sequence ID" value="NC_014654.1"/>
</dbReference>
<dbReference type="Proteomes" id="UP000007434">
    <property type="component" value="Chromosome"/>
</dbReference>
<dbReference type="AlphaFoldDB" id="E4RJ79"/>
<evidence type="ECO:0000313" key="2">
    <source>
        <dbReference type="Proteomes" id="UP000007434"/>
    </source>
</evidence>
<dbReference type="EMBL" id="CP002304">
    <property type="protein sequence ID" value="ADQ15299.1"/>
    <property type="molecule type" value="Genomic_DNA"/>
</dbReference>
<dbReference type="Gene3D" id="2.170.120.30">
    <property type="match status" value="1"/>
</dbReference>
<evidence type="ECO:0000313" key="1">
    <source>
        <dbReference type="EMBL" id="ADQ15299.1"/>
    </source>
</evidence>
<accession>E4RJ79</accession>
<dbReference type="KEGG" id="has:Halsa_1881"/>